<accession>A0A8G2M4V7</accession>
<proteinExistence type="predicted"/>
<gene>
    <name evidence="1" type="ORF">NCTC11819_00237</name>
</gene>
<name>A0A8G2M4V7_9ACTO</name>
<evidence type="ECO:0000313" key="1">
    <source>
        <dbReference type="EMBL" id="STO15695.1"/>
    </source>
</evidence>
<dbReference type="AlphaFoldDB" id="A0A8G2M4V7"/>
<evidence type="ECO:0000313" key="2">
    <source>
        <dbReference type="Proteomes" id="UP000255284"/>
    </source>
</evidence>
<reference evidence="1 2" key="1">
    <citation type="submission" date="2018-06" db="EMBL/GenBank/DDBJ databases">
        <authorList>
            <consortium name="Pathogen Informatics"/>
            <person name="Doyle S."/>
        </authorList>
    </citation>
    <scope>NUCLEOTIDE SEQUENCE [LARGE SCALE GENOMIC DNA]</scope>
    <source>
        <strain evidence="1 2">NCTC11819</strain>
    </source>
</reference>
<protein>
    <submittedName>
        <fullName evidence="1">Uncharacterized protein</fullName>
    </submittedName>
</protein>
<dbReference type="EMBL" id="UGGQ01000006">
    <property type="protein sequence ID" value="STO15695.1"/>
    <property type="molecule type" value="Genomic_DNA"/>
</dbReference>
<comment type="caution">
    <text evidence="1">The sequence shown here is derived from an EMBL/GenBank/DDBJ whole genome shotgun (WGS) entry which is preliminary data.</text>
</comment>
<organism evidence="1 2">
    <name type="scientific">Mobiluncus mulieris</name>
    <dbReference type="NCBI Taxonomy" id="2052"/>
    <lineage>
        <taxon>Bacteria</taxon>
        <taxon>Bacillati</taxon>
        <taxon>Actinomycetota</taxon>
        <taxon>Actinomycetes</taxon>
        <taxon>Actinomycetales</taxon>
        <taxon>Actinomycetaceae</taxon>
        <taxon>Mobiluncus</taxon>
    </lineage>
</organism>
<sequence>MCNSYHASAWNLFTGIDANNKERYGSIYWVKTFDLSSFEELATADTFVFAPAMAPGVSATLLGSFGIEGDEAVFDDGLIVESCAFSSLPYLDVFAPTYLCFAEAADAESLRKNTRIFAETGQLPNSLLNPLVVFELADFIPGRSRLSRFTLDEEGIHPWTPNPIIATLQQENPSLSLHFAGAVLLSRLLKDYQGQLHFDLPQPPLNSDGSTELQDLILARSKNDFYCFNLDSGRVFSLGIDMYRAALTGFNPEILVEIPGDSLPEGLREDALATFKTKVCA</sequence>
<dbReference type="Proteomes" id="UP000255284">
    <property type="component" value="Unassembled WGS sequence"/>
</dbReference>